<dbReference type="PANTHER" id="PTHR22926">
    <property type="entry name" value="PHOSPHO-N-ACETYLMURAMOYL-PENTAPEPTIDE-TRANSFERASE"/>
    <property type="match status" value="1"/>
</dbReference>
<feature type="transmembrane region" description="Helical" evidence="8">
    <location>
        <begin position="321"/>
        <end position="342"/>
    </location>
</feature>
<keyword evidence="2" id="KW-1003">Cell membrane</keyword>
<feature type="transmembrane region" description="Helical" evidence="8">
    <location>
        <begin position="138"/>
        <end position="157"/>
    </location>
</feature>
<sequence length="381" mass="42438">MFEVEPLLMWYLIYLYVFIVSLVLSLVLTRAMIFLSHRFGVYDLPNGRKDHERPIPYLGGVAIYLSFLITIGGHMWALHEFRDTVGIVARIAAHVHYTAALGEKPAVLRALGIVLGGTLIFVVGLIDDMHSLRPRIKLAAQIIAAVIIVSFGVRLELFIPYRVVTWVVTILWVVLIVNAFNFLDNMDGLCAGVALIAVLIFFFVVSPLKQTLTAVTLLAMGGTLLGFLVYNFNPARIFMGDAGAMFVGFVIAALTVASSFYMRDHMSPWGLLMPVFILGVPIFDTVGVVYLRWRAGLPIYMGDNRHFSHRLVHLGMSKRDAVIFIYLVSFAVGLGATLLRYMGLLGTVTLFVQALGIFAIIIILMIADREKRIREQSGERE</sequence>
<feature type="transmembrane region" description="Helical" evidence="8">
    <location>
        <begin position="348"/>
        <end position="367"/>
    </location>
</feature>
<feature type="transmembrane region" description="Helical" evidence="8">
    <location>
        <begin position="242"/>
        <end position="262"/>
    </location>
</feature>
<protein>
    <submittedName>
        <fullName evidence="9">Undecaprenyl/decaprenyl-phosphate alpha-N-acetylglucosaminyl 1-phosphate transferase</fullName>
    </submittedName>
</protein>
<dbReference type="CDD" id="cd06853">
    <property type="entry name" value="GT_WecA_like"/>
    <property type="match status" value="1"/>
</dbReference>
<organism evidence="9 10">
    <name type="scientific">Candidatus Abyssobacteria bacterium SURF_17</name>
    <dbReference type="NCBI Taxonomy" id="2093361"/>
    <lineage>
        <taxon>Bacteria</taxon>
        <taxon>Pseudomonadati</taxon>
        <taxon>Candidatus Hydrogenedentota</taxon>
        <taxon>Candidatus Abyssobacteria</taxon>
    </lineage>
</organism>
<comment type="caution">
    <text evidence="9">The sequence shown here is derived from an EMBL/GenBank/DDBJ whole genome shotgun (WGS) entry which is preliminary data.</text>
</comment>
<dbReference type="InterPro" id="IPR000715">
    <property type="entry name" value="Glycosyl_transferase_4"/>
</dbReference>
<dbReference type="GO" id="GO:0044038">
    <property type="term" value="P:cell wall macromolecule biosynthetic process"/>
    <property type="evidence" value="ECO:0007669"/>
    <property type="project" value="TreeGrafter"/>
</dbReference>
<proteinExistence type="predicted"/>
<dbReference type="GO" id="GO:0009103">
    <property type="term" value="P:lipopolysaccharide biosynthetic process"/>
    <property type="evidence" value="ECO:0007669"/>
    <property type="project" value="TreeGrafter"/>
</dbReference>
<evidence type="ECO:0000256" key="3">
    <source>
        <dbReference type="ARBA" id="ARBA00022679"/>
    </source>
</evidence>
<dbReference type="GO" id="GO:0046872">
    <property type="term" value="F:metal ion binding"/>
    <property type="evidence" value="ECO:0007669"/>
    <property type="project" value="UniProtKB-KW"/>
</dbReference>
<evidence type="ECO:0000256" key="7">
    <source>
        <dbReference type="PIRSR" id="PIRSR600715-1"/>
    </source>
</evidence>
<dbReference type="AlphaFoldDB" id="A0A419F344"/>
<evidence type="ECO:0000256" key="5">
    <source>
        <dbReference type="ARBA" id="ARBA00022989"/>
    </source>
</evidence>
<accession>A0A419F344</accession>
<evidence type="ECO:0000256" key="4">
    <source>
        <dbReference type="ARBA" id="ARBA00022692"/>
    </source>
</evidence>
<evidence type="ECO:0000313" key="9">
    <source>
        <dbReference type="EMBL" id="RJP72806.1"/>
    </source>
</evidence>
<keyword evidence="4 8" id="KW-0812">Transmembrane</keyword>
<feature type="transmembrane region" description="Helical" evidence="8">
    <location>
        <begin position="189"/>
        <end position="206"/>
    </location>
</feature>
<dbReference type="GO" id="GO:0071555">
    <property type="term" value="P:cell wall organization"/>
    <property type="evidence" value="ECO:0007669"/>
    <property type="project" value="TreeGrafter"/>
</dbReference>
<keyword evidence="7" id="KW-0460">Magnesium</keyword>
<dbReference type="PANTHER" id="PTHR22926:SF3">
    <property type="entry name" value="UNDECAPRENYL-PHOSPHATE ALPHA-N-ACETYLGLUCOSAMINYL 1-PHOSPHATE TRANSFERASE"/>
    <property type="match status" value="1"/>
</dbReference>
<feature type="transmembrane region" description="Helical" evidence="8">
    <location>
        <begin position="106"/>
        <end position="126"/>
    </location>
</feature>
<feature type="transmembrane region" description="Helical" evidence="8">
    <location>
        <begin position="212"/>
        <end position="230"/>
    </location>
</feature>
<keyword evidence="5 8" id="KW-1133">Transmembrane helix</keyword>
<name>A0A419F344_9BACT</name>
<comment type="cofactor">
    <cofactor evidence="7">
        <name>Mg(2+)</name>
        <dbReference type="ChEBI" id="CHEBI:18420"/>
    </cofactor>
</comment>
<dbReference type="Pfam" id="PF00953">
    <property type="entry name" value="Glycos_transf_4"/>
    <property type="match status" value="1"/>
</dbReference>
<feature type="transmembrane region" description="Helical" evidence="8">
    <location>
        <begin position="12"/>
        <end position="35"/>
    </location>
</feature>
<keyword evidence="3 9" id="KW-0808">Transferase</keyword>
<dbReference type="Proteomes" id="UP000285961">
    <property type="component" value="Unassembled WGS sequence"/>
</dbReference>
<feature type="transmembrane region" description="Helical" evidence="8">
    <location>
        <begin position="163"/>
        <end position="182"/>
    </location>
</feature>
<comment type="subcellular location">
    <subcellularLocation>
        <location evidence="1">Cell membrane</location>
        <topology evidence="1">Multi-pass membrane protein</topology>
    </subcellularLocation>
</comment>
<feature type="transmembrane region" description="Helical" evidence="8">
    <location>
        <begin position="268"/>
        <end position="291"/>
    </location>
</feature>
<dbReference type="GO" id="GO:0005886">
    <property type="term" value="C:plasma membrane"/>
    <property type="evidence" value="ECO:0007669"/>
    <property type="project" value="UniProtKB-SubCell"/>
</dbReference>
<keyword evidence="6 8" id="KW-0472">Membrane</keyword>
<feature type="binding site" evidence="7">
    <location>
        <position position="181"/>
    </location>
    <ligand>
        <name>Mg(2+)</name>
        <dbReference type="ChEBI" id="CHEBI:18420"/>
    </ligand>
</feature>
<dbReference type="EMBL" id="QZKI01000038">
    <property type="protein sequence ID" value="RJP72806.1"/>
    <property type="molecule type" value="Genomic_DNA"/>
</dbReference>
<dbReference type="GO" id="GO:0016780">
    <property type="term" value="F:phosphotransferase activity, for other substituted phosphate groups"/>
    <property type="evidence" value="ECO:0007669"/>
    <property type="project" value="InterPro"/>
</dbReference>
<evidence type="ECO:0000256" key="1">
    <source>
        <dbReference type="ARBA" id="ARBA00004651"/>
    </source>
</evidence>
<reference evidence="9 10" key="1">
    <citation type="journal article" date="2017" name="ISME J.">
        <title>Energy and carbon metabolisms in a deep terrestrial subsurface fluid microbial community.</title>
        <authorList>
            <person name="Momper L."/>
            <person name="Jungbluth S.P."/>
            <person name="Lee M.D."/>
            <person name="Amend J.P."/>
        </authorList>
    </citation>
    <scope>NUCLEOTIDE SEQUENCE [LARGE SCALE GENOMIC DNA]</scope>
    <source>
        <strain evidence="9">SURF_17</strain>
    </source>
</reference>
<evidence type="ECO:0000256" key="8">
    <source>
        <dbReference type="SAM" id="Phobius"/>
    </source>
</evidence>
<feature type="binding site" evidence="7">
    <location>
        <position position="241"/>
    </location>
    <ligand>
        <name>Mg(2+)</name>
        <dbReference type="ChEBI" id="CHEBI:18420"/>
    </ligand>
</feature>
<evidence type="ECO:0000313" key="10">
    <source>
        <dbReference type="Proteomes" id="UP000285961"/>
    </source>
</evidence>
<evidence type="ECO:0000256" key="6">
    <source>
        <dbReference type="ARBA" id="ARBA00023136"/>
    </source>
</evidence>
<keyword evidence="7" id="KW-0479">Metal-binding</keyword>
<feature type="transmembrane region" description="Helical" evidence="8">
    <location>
        <begin position="55"/>
        <end position="77"/>
    </location>
</feature>
<evidence type="ECO:0000256" key="2">
    <source>
        <dbReference type="ARBA" id="ARBA00022475"/>
    </source>
</evidence>
<gene>
    <name evidence="9" type="ORF">C4532_05305</name>
</gene>